<feature type="compositionally biased region" description="Basic residues" evidence="1">
    <location>
        <begin position="7"/>
        <end position="17"/>
    </location>
</feature>
<name>A0ABZ2J8J3_9CHLR</name>
<keyword evidence="4" id="KW-1185">Reference proteome</keyword>
<keyword evidence="2" id="KW-1133">Transmembrane helix</keyword>
<feature type="region of interest" description="Disordered" evidence="1">
    <location>
        <begin position="1"/>
        <end position="25"/>
    </location>
</feature>
<evidence type="ECO:0000313" key="3">
    <source>
        <dbReference type="EMBL" id="WWX25574.1"/>
    </source>
</evidence>
<evidence type="ECO:0000256" key="1">
    <source>
        <dbReference type="SAM" id="MobiDB-lite"/>
    </source>
</evidence>
<accession>A0ABZ2J8J3</accession>
<organism evidence="3 4">
    <name type="scientific">Candidatus Dehalogenimonas loeffleri</name>
    <dbReference type="NCBI Taxonomy" id="3127115"/>
    <lineage>
        <taxon>Bacteria</taxon>
        <taxon>Bacillati</taxon>
        <taxon>Chloroflexota</taxon>
        <taxon>Dehalococcoidia</taxon>
        <taxon>Dehalococcoidales</taxon>
        <taxon>Dehalococcoidaceae</taxon>
        <taxon>Dehalogenimonas</taxon>
    </lineage>
</organism>
<reference evidence="3 4" key="1">
    <citation type="submission" date="2024-03" db="EMBL/GenBank/DDBJ databases">
        <title>A Dehalogenimonas Isolated from Estuarine Sediments Dihaloeliminates Chlorinated Alkanes.</title>
        <authorList>
            <person name="Yang Y."/>
            <person name="Wang H."/>
        </authorList>
    </citation>
    <scope>NUCLEOTIDE SEQUENCE [LARGE SCALE GENOMIC DNA]</scope>
    <source>
        <strain evidence="3 4">W</strain>
    </source>
</reference>
<proteinExistence type="predicted"/>
<evidence type="ECO:0000256" key="2">
    <source>
        <dbReference type="SAM" id="Phobius"/>
    </source>
</evidence>
<evidence type="ECO:0000313" key="4">
    <source>
        <dbReference type="Proteomes" id="UP001375370"/>
    </source>
</evidence>
<keyword evidence="2" id="KW-0472">Membrane</keyword>
<protein>
    <submittedName>
        <fullName evidence="3">Uncharacterized protein</fullName>
    </submittedName>
</protein>
<sequence>MADKYSHKPTKKKKAQPRKPAAALETTPYQSAAPAAVTAAPVPAAVVQLEKPTAVAPNLAAELKRVGVLGGILLVVLVAASFVVS</sequence>
<gene>
    <name evidence="3" type="ORF">V8247_00970</name>
</gene>
<dbReference type="Proteomes" id="UP001375370">
    <property type="component" value="Chromosome"/>
</dbReference>
<feature type="transmembrane region" description="Helical" evidence="2">
    <location>
        <begin position="66"/>
        <end position="84"/>
    </location>
</feature>
<dbReference type="RefSeq" id="WP_338737862.1">
    <property type="nucleotide sequence ID" value="NZ_CP146612.1"/>
</dbReference>
<dbReference type="EMBL" id="CP146612">
    <property type="protein sequence ID" value="WWX25574.1"/>
    <property type="molecule type" value="Genomic_DNA"/>
</dbReference>
<keyword evidence="2" id="KW-0812">Transmembrane</keyword>